<dbReference type="RefSeq" id="WP_346240887.1">
    <property type="nucleotide sequence ID" value="NZ_JAZHYP010000002.1"/>
</dbReference>
<dbReference type="EMBL" id="JAZHYP010000002">
    <property type="protein sequence ID" value="MEN3323315.1"/>
    <property type="molecule type" value="Genomic_DNA"/>
</dbReference>
<evidence type="ECO:0000313" key="3">
    <source>
        <dbReference type="EMBL" id="MEN3323315.1"/>
    </source>
</evidence>
<organism evidence="3 4">
    <name type="scientific">Mariniflexile soesokkakense</name>
    <dbReference type="NCBI Taxonomy" id="1343160"/>
    <lineage>
        <taxon>Bacteria</taxon>
        <taxon>Pseudomonadati</taxon>
        <taxon>Bacteroidota</taxon>
        <taxon>Flavobacteriia</taxon>
        <taxon>Flavobacteriales</taxon>
        <taxon>Flavobacteriaceae</taxon>
        <taxon>Mariniflexile</taxon>
    </lineage>
</organism>
<dbReference type="PROSITE" id="PS51257">
    <property type="entry name" value="PROKAR_LIPOPROTEIN"/>
    <property type="match status" value="1"/>
</dbReference>
<reference evidence="3 4" key="1">
    <citation type="submission" date="2024-01" db="EMBL/GenBank/DDBJ databases">
        <title>Mariniflexile litorale sp. nov., isolated from the shallow sediments of the Sea of Japan.</title>
        <authorList>
            <person name="Romanenko L."/>
            <person name="Bystritskaya E."/>
            <person name="Isaeva M."/>
        </authorList>
    </citation>
    <scope>NUCLEOTIDE SEQUENCE [LARGE SCALE GENOMIC DNA]</scope>
    <source>
        <strain evidence="3 4">KCTC 32427</strain>
    </source>
</reference>
<keyword evidence="4" id="KW-1185">Reference proteome</keyword>
<dbReference type="Pfam" id="PF14129">
    <property type="entry name" value="DUF4296"/>
    <property type="match status" value="1"/>
</dbReference>
<keyword evidence="1" id="KW-0175">Coiled coil</keyword>
<sequence length="177" mass="20095">MIKRLILSLSLVLLVVACNSFGGPKKPSNLISKKTMVNILIDARLMGSATTINKKKMQEHGIALESYVFEKYGIDSLQFALSNEYYAYHINDYEEIYNTITDSLEKLKKVLNEQKLKEEKEQKKRDKDSINALEVKDSLGVIVKKNTLTEDLLKKKIKEDTGILINPASSTNRQSLK</sequence>
<feature type="domain" description="DUF4296" evidence="2">
    <location>
        <begin position="27"/>
        <end position="109"/>
    </location>
</feature>
<evidence type="ECO:0000259" key="2">
    <source>
        <dbReference type="Pfam" id="PF14129"/>
    </source>
</evidence>
<protein>
    <submittedName>
        <fullName evidence="3">DUF4296 domain-containing protein</fullName>
    </submittedName>
</protein>
<feature type="coiled-coil region" evidence="1">
    <location>
        <begin position="90"/>
        <end position="136"/>
    </location>
</feature>
<comment type="caution">
    <text evidence="3">The sequence shown here is derived from an EMBL/GenBank/DDBJ whole genome shotgun (WGS) entry which is preliminary data.</text>
</comment>
<dbReference type="InterPro" id="IPR025381">
    <property type="entry name" value="DUF4296"/>
</dbReference>
<gene>
    <name evidence="3" type="ORF">VP395_06225</name>
</gene>
<accession>A0ABV0AAN0</accession>
<evidence type="ECO:0000313" key="4">
    <source>
        <dbReference type="Proteomes" id="UP001416393"/>
    </source>
</evidence>
<evidence type="ECO:0000256" key="1">
    <source>
        <dbReference type="SAM" id="Coils"/>
    </source>
</evidence>
<proteinExistence type="predicted"/>
<name>A0ABV0AAN0_9FLAO</name>
<dbReference type="Proteomes" id="UP001416393">
    <property type="component" value="Unassembled WGS sequence"/>
</dbReference>